<dbReference type="RefSeq" id="WP_067646983.1">
    <property type="nucleotide sequence ID" value="NZ_CP015249.1"/>
</dbReference>
<dbReference type="Proteomes" id="UP000076830">
    <property type="component" value="Chromosome"/>
</dbReference>
<dbReference type="EMBL" id="CP015249">
    <property type="protein sequence ID" value="ANB18078.1"/>
    <property type="molecule type" value="Genomic_DNA"/>
</dbReference>
<keyword evidence="3" id="KW-1185">Reference proteome</keyword>
<sequence>MTRLPSSLFWLIAPAALGLWLLVAIPSRWHGIDTGALGAGVLLAVAAAGLWFASRIPDDGASTLSPGEQKRWVALAFTGLIGGLMLFNAGIFAGARTMAELENIGRPIAMLLVGWLIFGSVLRQRFGSAVQEDERDTEVVRAADDASQVALYLAVIAVAVTLGLTPPARLAWASPIAIANLLMFALVFAGFVGHVVALRRYRRDRA</sequence>
<dbReference type="OrthoDB" id="5966493at2"/>
<feature type="transmembrane region" description="Helical" evidence="1">
    <location>
        <begin position="104"/>
        <end position="122"/>
    </location>
</feature>
<evidence type="ECO:0000313" key="3">
    <source>
        <dbReference type="Proteomes" id="UP000076830"/>
    </source>
</evidence>
<feature type="transmembrane region" description="Helical" evidence="1">
    <location>
        <begin position="149"/>
        <end position="166"/>
    </location>
</feature>
<gene>
    <name evidence="2" type="ORF">I596_2059</name>
</gene>
<dbReference type="KEGG" id="dko:I596_2059"/>
<reference evidence="2 3" key="1">
    <citation type="submission" date="2016-04" db="EMBL/GenBank/DDBJ databases">
        <title>Complete genome sequence of Dokdonella koreensis DS-123T.</title>
        <authorList>
            <person name="Kim J.F."/>
            <person name="Lee H."/>
            <person name="Kwak M.-J."/>
        </authorList>
    </citation>
    <scope>NUCLEOTIDE SEQUENCE [LARGE SCALE GENOMIC DNA]</scope>
    <source>
        <strain evidence="2 3">DS-123</strain>
    </source>
</reference>
<accession>A0A160DUD8</accession>
<organism evidence="2 3">
    <name type="scientific">Dokdonella koreensis DS-123</name>
    <dbReference type="NCBI Taxonomy" id="1300342"/>
    <lineage>
        <taxon>Bacteria</taxon>
        <taxon>Pseudomonadati</taxon>
        <taxon>Pseudomonadota</taxon>
        <taxon>Gammaproteobacteria</taxon>
        <taxon>Lysobacterales</taxon>
        <taxon>Rhodanobacteraceae</taxon>
        <taxon>Dokdonella</taxon>
    </lineage>
</organism>
<keyword evidence="1" id="KW-0812">Transmembrane</keyword>
<feature type="transmembrane region" description="Helical" evidence="1">
    <location>
        <begin position="34"/>
        <end position="52"/>
    </location>
</feature>
<evidence type="ECO:0000256" key="1">
    <source>
        <dbReference type="SAM" id="Phobius"/>
    </source>
</evidence>
<proteinExistence type="predicted"/>
<name>A0A160DUD8_9GAMM</name>
<dbReference type="AlphaFoldDB" id="A0A160DUD8"/>
<dbReference type="STRING" id="1300342.I596_2059"/>
<keyword evidence="1" id="KW-0472">Membrane</keyword>
<keyword evidence="1" id="KW-1133">Transmembrane helix</keyword>
<protein>
    <submittedName>
        <fullName evidence="2">Uncharacterized protein</fullName>
    </submittedName>
</protein>
<evidence type="ECO:0000313" key="2">
    <source>
        <dbReference type="EMBL" id="ANB18078.1"/>
    </source>
</evidence>
<feature type="transmembrane region" description="Helical" evidence="1">
    <location>
        <begin position="172"/>
        <end position="198"/>
    </location>
</feature>
<feature type="transmembrane region" description="Helical" evidence="1">
    <location>
        <begin position="72"/>
        <end position="92"/>
    </location>
</feature>